<comment type="similarity">
    <text evidence="1">Belongs to the PP2C family.</text>
</comment>
<organism evidence="3 4">
    <name type="scientific">Macleaya cordata</name>
    <name type="common">Five-seeded plume-poppy</name>
    <name type="synonym">Bocconia cordata</name>
    <dbReference type="NCBI Taxonomy" id="56857"/>
    <lineage>
        <taxon>Eukaryota</taxon>
        <taxon>Viridiplantae</taxon>
        <taxon>Streptophyta</taxon>
        <taxon>Embryophyta</taxon>
        <taxon>Tracheophyta</taxon>
        <taxon>Spermatophyta</taxon>
        <taxon>Magnoliopsida</taxon>
        <taxon>Ranunculales</taxon>
        <taxon>Papaveraceae</taxon>
        <taxon>Papaveroideae</taxon>
        <taxon>Macleaya</taxon>
    </lineage>
</organism>
<dbReference type="Gene3D" id="3.60.40.10">
    <property type="entry name" value="PPM-type phosphatase domain"/>
    <property type="match status" value="2"/>
</dbReference>
<dbReference type="STRING" id="56857.A0A200PNL7"/>
<accession>A0A200PNL7</accession>
<keyword evidence="1" id="KW-0378">Hydrolase</keyword>
<dbReference type="PANTHER" id="PTHR12320">
    <property type="entry name" value="PROTEIN PHOSPHATASE 2C"/>
    <property type="match status" value="1"/>
</dbReference>
<keyword evidence="4" id="KW-1185">Reference proteome</keyword>
<comment type="caution">
    <text evidence="3">The sequence shown here is derived from an EMBL/GenBank/DDBJ whole genome shotgun (WGS) entry which is preliminary data.</text>
</comment>
<comment type="catalytic activity">
    <reaction evidence="1">
        <text>O-phospho-L-seryl-[protein] + H2O = L-seryl-[protein] + phosphate</text>
        <dbReference type="Rhea" id="RHEA:20629"/>
        <dbReference type="Rhea" id="RHEA-COMP:9863"/>
        <dbReference type="Rhea" id="RHEA-COMP:11604"/>
        <dbReference type="ChEBI" id="CHEBI:15377"/>
        <dbReference type="ChEBI" id="CHEBI:29999"/>
        <dbReference type="ChEBI" id="CHEBI:43474"/>
        <dbReference type="ChEBI" id="CHEBI:83421"/>
        <dbReference type="EC" id="3.1.3.16"/>
    </reaction>
</comment>
<comment type="cofactor">
    <cofactor evidence="1">
        <name>Mg(2+)</name>
        <dbReference type="ChEBI" id="CHEBI:18420"/>
    </cofactor>
</comment>
<comment type="catalytic activity">
    <reaction evidence="1">
        <text>O-phospho-L-threonyl-[protein] + H2O = L-threonyl-[protein] + phosphate</text>
        <dbReference type="Rhea" id="RHEA:47004"/>
        <dbReference type="Rhea" id="RHEA-COMP:11060"/>
        <dbReference type="Rhea" id="RHEA-COMP:11605"/>
        <dbReference type="ChEBI" id="CHEBI:15377"/>
        <dbReference type="ChEBI" id="CHEBI:30013"/>
        <dbReference type="ChEBI" id="CHEBI:43474"/>
        <dbReference type="ChEBI" id="CHEBI:61977"/>
        <dbReference type="EC" id="3.1.3.16"/>
    </reaction>
</comment>
<dbReference type="InterPro" id="IPR039123">
    <property type="entry name" value="PPTC7"/>
</dbReference>
<evidence type="ECO:0000313" key="3">
    <source>
        <dbReference type="EMBL" id="OUZ99790.1"/>
    </source>
</evidence>
<sequence>MLVATSTKANEEVLQRSRAPYNSCFNGAAPSAFPRDREGEICGTGKSLKLNSGSCYIPKDNVKKPQGEDAHFISQDECTVGVADGVGGWAKCGIDSGEYSRQLMSNSLISVQNQLHQTGSVVDPERILSDAYSKTKAQGSSTACIITLTDQQCLHAVNVGDSGFIIIRKGRTVYRSPVQQHYFNCPYQLGNDKKRDRPTSAKVIKMEVKVGDVIVVGTDGLFDNMFEREIEETVMKAAYEAAIADDGGVPEPREVACRIAELALYNSFDVHSATPFQVESEMAGKKHRGGKIDDITVIVSYVQQADFWQGYSPHKKNQSILGVSGLQVKNGTVTMNKSMGFMKQCAISLFLQLVPKAKTYT</sequence>
<dbReference type="SMART" id="SM00331">
    <property type="entry name" value="PP2C_SIG"/>
    <property type="match status" value="1"/>
</dbReference>
<keyword evidence="1" id="KW-0904">Protein phosphatase</keyword>
<dbReference type="AlphaFoldDB" id="A0A200PNL7"/>
<proteinExistence type="inferred from homology"/>
<dbReference type="PROSITE" id="PS51746">
    <property type="entry name" value="PPM_2"/>
    <property type="match status" value="1"/>
</dbReference>
<dbReference type="GO" id="GO:0046872">
    <property type="term" value="F:metal ion binding"/>
    <property type="evidence" value="ECO:0007669"/>
    <property type="project" value="UniProtKB-UniRule"/>
</dbReference>
<keyword evidence="1" id="KW-0460">Magnesium</keyword>
<keyword evidence="1" id="KW-0479">Metal-binding</keyword>
<dbReference type="EC" id="3.1.3.16" evidence="1"/>
<dbReference type="EMBL" id="MVGT01004390">
    <property type="protein sequence ID" value="OUZ99790.1"/>
    <property type="molecule type" value="Genomic_DNA"/>
</dbReference>
<dbReference type="InterPro" id="IPR001932">
    <property type="entry name" value="PPM-type_phosphatase-like_dom"/>
</dbReference>
<feature type="domain" description="PPM-type phosphatase" evidence="2">
    <location>
        <begin position="54"/>
        <end position="302"/>
    </location>
</feature>
<evidence type="ECO:0000259" key="2">
    <source>
        <dbReference type="PROSITE" id="PS51746"/>
    </source>
</evidence>
<comment type="cofactor">
    <cofactor evidence="1">
        <name>Mn(2+)</name>
        <dbReference type="ChEBI" id="CHEBI:29035"/>
    </cofactor>
</comment>
<reference evidence="3 4" key="1">
    <citation type="journal article" date="2017" name="Mol. Plant">
        <title>The Genome of Medicinal Plant Macleaya cordata Provides New Insights into Benzylisoquinoline Alkaloids Metabolism.</title>
        <authorList>
            <person name="Liu X."/>
            <person name="Liu Y."/>
            <person name="Huang P."/>
            <person name="Ma Y."/>
            <person name="Qing Z."/>
            <person name="Tang Q."/>
            <person name="Cao H."/>
            <person name="Cheng P."/>
            <person name="Zheng Y."/>
            <person name="Yuan Z."/>
            <person name="Zhou Y."/>
            <person name="Liu J."/>
            <person name="Tang Z."/>
            <person name="Zhuo Y."/>
            <person name="Zhang Y."/>
            <person name="Yu L."/>
            <person name="Huang J."/>
            <person name="Yang P."/>
            <person name="Peng Q."/>
            <person name="Zhang J."/>
            <person name="Jiang W."/>
            <person name="Zhang Z."/>
            <person name="Lin K."/>
            <person name="Ro D.K."/>
            <person name="Chen X."/>
            <person name="Xiong X."/>
            <person name="Shang Y."/>
            <person name="Huang S."/>
            <person name="Zeng J."/>
        </authorList>
    </citation>
    <scope>NUCLEOTIDE SEQUENCE [LARGE SCALE GENOMIC DNA]</scope>
    <source>
        <strain evidence="4">cv. BLH2017</strain>
        <tissue evidence="3">Root</tissue>
    </source>
</reference>
<dbReference type="SMART" id="SM00332">
    <property type="entry name" value="PP2Cc"/>
    <property type="match status" value="1"/>
</dbReference>
<gene>
    <name evidence="3" type="ORF">BVC80_9065g65</name>
</gene>
<name>A0A200PNL7_MACCD</name>
<evidence type="ECO:0000256" key="1">
    <source>
        <dbReference type="RuleBase" id="RU366020"/>
    </source>
</evidence>
<dbReference type="OMA" id="EAARCTY"/>
<dbReference type="InterPro" id="IPR036457">
    <property type="entry name" value="PPM-type-like_dom_sf"/>
</dbReference>
<dbReference type="SUPFAM" id="SSF81606">
    <property type="entry name" value="PP2C-like"/>
    <property type="match status" value="1"/>
</dbReference>
<dbReference type="OrthoDB" id="60843at2759"/>
<dbReference type="Proteomes" id="UP000195402">
    <property type="component" value="Unassembled WGS sequence"/>
</dbReference>
<keyword evidence="1" id="KW-0464">Manganese</keyword>
<evidence type="ECO:0000313" key="4">
    <source>
        <dbReference type="Proteomes" id="UP000195402"/>
    </source>
</evidence>
<dbReference type="InParanoid" id="A0A200PNL7"/>
<protein>
    <recommendedName>
        <fullName evidence="1">Protein phosphatase</fullName>
        <ecNumber evidence="1">3.1.3.16</ecNumber>
    </recommendedName>
</protein>
<dbReference type="GO" id="GO:0004722">
    <property type="term" value="F:protein serine/threonine phosphatase activity"/>
    <property type="evidence" value="ECO:0007669"/>
    <property type="project" value="UniProtKB-EC"/>
</dbReference>
<dbReference type="PANTHER" id="PTHR12320:SF81">
    <property type="entry name" value="PROTEIN PHOSPHATASE 2C 23-RELATED"/>
    <property type="match status" value="1"/>
</dbReference>